<keyword evidence="3" id="KW-1185">Reference proteome</keyword>
<protein>
    <recommendedName>
        <fullName evidence="4">Ankyrin repeat protein</fullName>
    </recommendedName>
</protein>
<dbReference type="Gene3D" id="1.25.40.20">
    <property type="entry name" value="Ankyrin repeat-containing domain"/>
    <property type="match status" value="1"/>
</dbReference>
<feature type="compositionally biased region" description="Basic and acidic residues" evidence="1">
    <location>
        <begin position="305"/>
        <end position="314"/>
    </location>
</feature>
<accession>A0AAJ0HX78</accession>
<sequence length="314" mass="35017">MVFSDSGSTLGHLARTSETAQRLADAGFMHYNHRDGSGKHCLFPAVGSLNSGLIGLLLAAGTLTDIQDTKGKTCLHKVVKKIGRGQDPQFAEALAVFDIVRLLLPQPGTRSLASVTDNCHCPCSENGHLASDQLSAELQDSIMFDATSPLWVIEYLTTLEDFGLEEEARQGILAQLRLCKFSKLGIPHRCRCFGKGEEEDRLGDLTWIGDEKKIEKLEAEMTELQQLPLGNLKECFVLRMRESYDTLREQRVTKAEEKEKRRQARQAKQSSINVSSRSVPFPLGNHQTSREKKNPPISLSLPAMERIRQLDTTR</sequence>
<proteinExistence type="predicted"/>
<evidence type="ECO:0008006" key="4">
    <source>
        <dbReference type="Google" id="ProtNLM"/>
    </source>
</evidence>
<feature type="region of interest" description="Disordered" evidence="1">
    <location>
        <begin position="252"/>
        <end position="314"/>
    </location>
</feature>
<dbReference type="Proteomes" id="UP001275084">
    <property type="component" value="Unassembled WGS sequence"/>
</dbReference>
<dbReference type="EMBL" id="JAUIQD010000001">
    <property type="protein sequence ID" value="KAK3364284.1"/>
    <property type="molecule type" value="Genomic_DNA"/>
</dbReference>
<dbReference type="AlphaFoldDB" id="A0AAJ0HX78"/>
<evidence type="ECO:0000313" key="2">
    <source>
        <dbReference type="EMBL" id="KAK3364284.1"/>
    </source>
</evidence>
<evidence type="ECO:0000256" key="1">
    <source>
        <dbReference type="SAM" id="MobiDB-lite"/>
    </source>
</evidence>
<evidence type="ECO:0000313" key="3">
    <source>
        <dbReference type="Proteomes" id="UP001275084"/>
    </source>
</evidence>
<reference evidence="2" key="2">
    <citation type="submission" date="2023-06" db="EMBL/GenBank/DDBJ databases">
        <authorList>
            <consortium name="Lawrence Berkeley National Laboratory"/>
            <person name="Haridas S."/>
            <person name="Hensen N."/>
            <person name="Bonometti L."/>
            <person name="Westerberg I."/>
            <person name="Brannstrom I.O."/>
            <person name="Guillou S."/>
            <person name="Cros-Aarteil S."/>
            <person name="Calhoun S."/>
            <person name="Kuo A."/>
            <person name="Mondo S."/>
            <person name="Pangilinan J."/>
            <person name="Riley R."/>
            <person name="Labutti K."/>
            <person name="Andreopoulos B."/>
            <person name="Lipzen A."/>
            <person name="Chen C."/>
            <person name="Yanf M."/>
            <person name="Daum C."/>
            <person name="Ng V."/>
            <person name="Clum A."/>
            <person name="Steindorff A."/>
            <person name="Ohm R."/>
            <person name="Martin F."/>
            <person name="Silar P."/>
            <person name="Natvig D."/>
            <person name="Lalanne C."/>
            <person name="Gautier V."/>
            <person name="Ament-Velasquez S.L."/>
            <person name="Kruys A."/>
            <person name="Hutchinson M.I."/>
            <person name="Powell A.J."/>
            <person name="Barry K."/>
            <person name="Miller A.N."/>
            <person name="Grigoriev I.V."/>
            <person name="Debuchy R."/>
            <person name="Gladieux P."/>
            <person name="Thoren M.H."/>
            <person name="Johannesson H."/>
        </authorList>
    </citation>
    <scope>NUCLEOTIDE SEQUENCE</scope>
    <source>
        <strain evidence="2">CBS 955.72</strain>
    </source>
</reference>
<reference evidence="2" key="1">
    <citation type="journal article" date="2023" name="Mol. Phylogenet. Evol.">
        <title>Genome-scale phylogeny and comparative genomics of the fungal order Sordariales.</title>
        <authorList>
            <person name="Hensen N."/>
            <person name="Bonometti L."/>
            <person name="Westerberg I."/>
            <person name="Brannstrom I.O."/>
            <person name="Guillou S."/>
            <person name="Cros-Aarteil S."/>
            <person name="Calhoun S."/>
            <person name="Haridas S."/>
            <person name="Kuo A."/>
            <person name="Mondo S."/>
            <person name="Pangilinan J."/>
            <person name="Riley R."/>
            <person name="LaButti K."/>
            <person name="Andreopoulos B."/>
            <person name="Lipzen A."/>
            <person name="Chen C."/>
            <person name="Yan M."/>
            <person name="Daum C."/>
            <person name="Ng V."/>
            <person name="Clum A."/>
            <person name="Steindorff A."/>
            <person name="Ohm R.A."/>
            <person name="Martin F."/>
            <person name="Silar P."/>
            <person name="Natvig D.O."/>
            <person name="Lalanne C."/>
            <person name="Gautier V."/>
            <person name="Ament-Velasquez S.L."/>
            <person name="Kruys A."/>
            <person name="Hutchinson M.I."/>
            <person name="Powell A.J."/>
            <person name="Barry K."/>
            <person name="Miller A.N."/>
            <person name="Grigoriev I.V."/>
            <person name="Debuchy R."/>
            <person name="Gladieux P."/>
            <person name="Hiltunen Thoren M."/>
            <person name="Johannesson H."/>
        </authorList>
    </citation>
    <scope>NUCLEOTIDE SEQUENCE</scope>
    <source>
        <strain evidence="2">CBS 955.72</strain>
    </source>
</reference>
<dbReference type="SUPFAM" id="SSF48403">
    <property type="entry name" value="Ankyrin repeat"/>
    <property type="match status" value="1"/>
</dbReference>
<organism evidence="2 3">
    <name type="scientific">Lasiosphaeria hispida</name>
    <dbReference type="NCBI Taxonomy" id="260671"/>
    <lineage>
        <taxon>Eukaryota</taxon>
        <taxon>Fungi</taxon>
        <taxon>Dikarya</taxon>
        <taxon>Ascomycota</taxon>
        <taxon>Pezizomycotina</taxon>
        <taxon>Sordariomycetes</taxon>
        <taxon>Sordariomycetidae</taxon>
        <taxon>Sordariales</taxon>
        <taxon>Lasiosphaeriaceae</taxon>
        <taxon>Lasiosphaeria</taxon>
    </lineage>
</organism>
<comment type="caution">
    <text evidence="2">The sequence shown here is derived from an EMBL/GenBank/DDBJ whole genome shotgun (WGS) entry which is preliminary data.</text>
</comment>
<name>A0AAJ0HX78_9PEZI</name>
<gene>
    <name evidence="2" type="ORF">B0T25DRAFT_60814</name>
</gene>
<feature type="compositionally biased region" description="Polar residues" evidence="1">
    <location>
        <begin position="266"/>
        <end position="278"/>
    </location>
</feature>
<dbReference type="InterPro" id="IPR036770">
    <property type="entry name" value="Ankyrin_rpt-contain_sf"/>
</dbReference>